<dbReference type="EMBL" id="UETC01000013">
    <property type="protein sequence ID" value="SSA50333.1"/>
    <property type="molecule type" value="Genomic_DNA"/>
</dbReference>
<evidence type="ECO:0000313" key="2">
    <source>
        <dbReference type="EMBL" id="SSA50333.1"/>
    </source>
</evidence>
<keyword evidence="3" id="KW-1185">Reference proteome</keyword>
<dbReference type="Proteomes" id="UP000251571">
    <property type="component" value="Unassembled WGS sequence"/>
</dbReference>
<dbReference type="Gene3D" id="3.10.450.50">
    <property type="match status" value="1"/>
</dbReference>
<organism evidence="2 4">
    <name type="scientific">Jannaschia seohaensis</name>
    <dbReference type="NCBI Taxonomy" id="475081"/>
    <lineage>
        <taxon>Bacteria</taxon>
        <taxon>Pseudomonadati</taxon>
        <taxon>Pseudomonadota</taxon>
        <taxon>Alphaproteobacteria</taxon>
        <taxon>Rhodobacterales</taxon>
        <taxon>Roseobacteraceae</taxon>
        <taxon>Jannaschia</taxon>
    </lineage>
</organism>
<evidence type="ECO:0000313" key="4">
    <source>
        <dbReference type="Proteomes" id="UP000251571"/>
    </source>
</evidence>
<dbReference type="InterPro" id="IPR009959">
    <property type="entry name" value="Cyclase_SnoaL-like"/>
</dbReference>
<name>A0A2Y9C8U7_9RHOB</name>
<evidence type="ECO:0000313" key="3">
    <source>
        <dbReference type="Proteomes" id="UP000245839"/>
    </source>
</evidence>
<protein>
    <submittedName>
        <fullName evidence="2">SnoaL-like polyketide cyclase</fullName>
    </submittedName>
</protein>
<dbReference type="EMBL" id="QGDJ01000013">
    <property type="protein sequence ID" value="PWJ13820.1"/>
    <property type="molecule type" value="Genomic_DNA"/>
</dbReference>
<gene>
    <name evidence="1" type="ORF">BCF38_11351</name>
    <name evidence="2" type="ORF">SAMN05421539_11351</name>
</gene>
<reference evidence="1 3" key="2">
    <citation type="submission" date="2018-03" db="EMBL/GenBank/DDBJ databases">
        <title>Genomic Encyclopedia of Archaeal and Bacterial Type Strains, Phase II (KMG-II): from individual species to whole genera.</title>
        <authorList>
            <person name="Goeker M."/>
        </authorList>
    </citation>
    <scope>NUCLEOTIDE SEQUENCE [LARGE SCALE GENOMIC DNA]</scope>
    <source>
        <strain evidence="1 3">DSM 25227</strain>
    </source>
</reference>
<accession>A0A2Y9C8U7</accession>
<dbReference type="GO" id="GO:0030638">
    <property type="term" value="P:polyketide metabolic process"/>
    <property type="evidence" value="ECO:0007669"/>
    <property type="project" value="InterPro"/>
</dbReference>
<dbReference type="PANTHER" id="PTHR38436">
    <property type="entry name" value="POLYKETIDE CYCLASE SNOAL-LIKE DOMAIN"/>
    <property type="match status" value="1"/>
</dbReference>
<proteinExistence type="predicted"/>
<sequence>MKDAVMTDQATIEANRQRAKDYFKAFATKDADWLNANVAPTYVRRDTTLPFEVVGPEGVLELGDLLLGAFSEIELDIQDTVAEGDKVLVRLQFRGVHSGAFGDYQATGKRFDVPVLDLFRMEDGKIAEQWPAIDNVGLQTQIGMLG</sequence>
<dbReference type="InterPro" id="IPR032710">
    <property type="entry name" value="NTF2-like_dom_sf"/>
</dbReference>
<dbReference type="PANTHER" id="PTHR38436:SF1">
    <property type="entry name" value="ESTER CYCLASE"/>
    <property type="match status" value="1"/>
</dbReference>
<dbReference type="RefSeq" id="WP_211317161.1">
    <property type="nucleotide sequence ID" value="NZ_QGDJ01000013.1"/>
</dbReference>
<reference evidence="2 4" key="1">
    <citation type="submission" date="2016-10" db="EMBL/GenBank/DDBJ databases">
        <authorList>
            <person name="Cai Z."/>
        </authorList>
    </citation>
    <scope>NUCLEOTIDE SEQUENCE [LARGE SCALE GENOMIC DNA]</scope>
    <source>
        <strain evidence="2 4">DSM 25227</strain>
    </source>
</reference>
<dbReference type="Pfam" id="PF07366">
    <property type="entry name" value="SnoaL"/>
    <property type="match status" value="1"/>
</dbReference>
<evidence type="ECO:0000313" key="1">
    <source>
        <dbReference type="EMBL" id="PWJ13820.1"/>
    </source>
</evidence>
<dbReference type="Proteomes" id="UP000245839">
    <property type="component" value="Unassembled WGS sequence"/>
</dbReference>
<dbReference type="AlphaFoldDB" id="A0A2Y9C8U7"/>
<dbReference type="SUPFAM" id="SSF54427">
    <property type="entry name" value="NTF2-like"/>
    <property type="match status" value="1"/>
</dbReference>